<sequence length="467" mass="53140">MNLSLFLVGATIFRFVVGKYFPLIGDEAIYWLWSNHLDLSYVGHPPMIAYFIKGLTLIFGQTESAFRLGAILLVTLVTILVYNIGKELFGTKVGALSAIIFNLLPLFLGGSIFLVPQQPFLLFWALSIYLFIQLVKTGRGTWWYALGVSAGLGLLSDYIMILFFPAVGLYLILNKSLRFWWLKKEPYLAAIISFLLFSPVIIWNINLKFTSLSFWADRAARTPPHPIQNILSFLAMETALYTPIILAIVLYLIFLLVRKVKTIDHNILLLSCLTSPVFLAFLALSPVLDVGGHWPAAAYIPAILFIAQANRRWLIGTTLVFAVLINCLAFSYYLFLYPIPKELQGKEFTINKQLPEFINASNHKMRRIFFYANNLGLAGLVTFHGKAKVYMAAGREEQFDLWERPEVQKGDNIIYFALREESLYEKLIPLFKAVKIEPDKRLFTKDADILNMTNIYYCYGYKGGILP</sequence>
<evidence type="ECO:0000313" key="10">
    <source>
        <dbReference type="EMBL" id="OGC05711.1"/>
    </source>
</evidence>
<feature type="transmembrane region" description="Helical" evidence="8">
    <location>
        <begin position="290"/>
        <end position="307"/>
    </location>
</feature>
<name>A0A1F4RBZ0_UNCSA</name>
<feature type="transmembrane region" description="Helical" evidence="8">
    <location>
        <begin position="185"/>
        <end position="205"/>
    </location>
</feature>
<feature type="transmembrane region" description="Helical" evidence="8">
    <location>
        <begin position="230"/>
        <end position="255"/>
    </location>
</feature>
<evidence type="ECO:0000256" key="4">
    <source>
        <dbReference type="ARBA" id="ARBA00022679"/>
    </source>
</evidence>
<dbReference type="GO" id="GO:0009103">
    <property type="term" value="P:lipopolysaccharide biosynthetic process"/>
    <property type="evidence" value="ECO:0007669"/>
    <property type="project" value="UniProtKB-ARBA"/>
</dbReference>
<evidence type="ECO:0000256" key="7">
    <source>
        <dbReference type="ARBA" id="ARBA00023136"/>
    </source>
</evidence>
<evidence type="ECO:0000256" key="3">
    <source>
        <dbReference type="ARBA" id="ARBA00022676"/>
    </source>
</evidence>
<keyword evidence="4" id="KW-0808">Transferase</keyword>
<dbReference type="EMBL" id="METP01000035">
    <property type="protein sequence ID" value="OGC05711.1"/>
    <property type="molecule type" value="Genomic_DNA"/>
</dbReference>
<feature type="transmembrane region" description="Helical" evidence="8">
    <location>
        <begin position="314"/>
        <end position="335"/>
    </location>
</feature>
<keyword evidence="2" id="KW-1003">Cell membrane</keyword>
<dbReference type="Proteomes" id="UP000176938">
    <property type="component" value="Unassembled WGS sequence"/>
</dbReference>
<feature type="domain" description="Glycosyltransferase RgtA/B/C/D-like" evidence="9">
    <location>
        <begin position="44"/>
        <end position="203"/>
    </location>
</feature>
<keyword evidence="6 8" id="KW-1133">Transmembrane helix</keyword>
<comment type="subcellular location">
    <subcellularLocation>
        <location evidence="1">Cell membrane</location>
        <topology evidence="1">Multi-pass membrane protein</topology>
    </subcellularLocation>
</comment>
<dbReference type="PANTHER" id="PTHR33908:SF11">
    <property type="entry name" value="MEMBRANE PROTEIN"/>
    <property type="match status" value="1"/>
</dbReference>
<reference evidence="10 11" key="1">
    <citation type="journal article" date="2016" name="Nat. Commun.">
        <title>Thousands of microbial genomes shed light on interconnected biogeochemical processes in an aquifer system.</title>
        <authorList>
            <person name="Anantharaman K."/>
            <person name="Brown C.T."/>
            <person name="Hug L.A."/>
            <person name="Sharon I."/>
            <person name="Castelle C.J."/>
            <person name="Probst A.J."/>
            <person name="Thomas B.C."/>
            <person name="Singh A."/>
            <person name="Wilkins M.J."/>
            <person name="Karaoz U."/>
            <person name="Brodie E.L."/>
            <person name="Williams K.H."/>
            <person name="Hubbard S.S."/>
            <person name="Banfield J.F."/>
        </authorList>
    </citation>
    <scope>NUCLEOTIDE SEQUENCE [LARGE SCALE GENOMIC DNA]</scope>
</reference>
<feature type="transmembrane region" description="Helical" evidence="8">
    <location>
        <begin position="120"/>
        <end position="136"/>
    </location>
</feature>
<feature type="transmembrane region" description="Helical" evidence="8">
    <location>
        <begin position="368"/>
        <end position="385"/>
    </location>
</feature>
<keyword evidence="5 8" id="KW-0812">Transmembrane</keyword>
<organism evidence="10 11">
    <name type="scientific">candidate division WOR-1 bacterium RIFCSPLOWO2_02_FULL_46_20</name>
    <dbReference type="NCBI Taxonomy" id="1802567"/>
    <lineage>
        <taxon>Bacteria</taxon>
        <taxon>Bacillati</taxon>
        <taxon>Saganbacteria</taxon>
    </lineage>
</organism>
<keyword evidence="3" id="KW-0328">Glycosyltransferase</keyword>
<evidence type="ECO:0000259" key="9">
    <source>
        <dbReference type="Pfam" id="PF13231"/>
    </source>
</evidence>
<feature type="transmembrane region" description="Helical" evidence="8">
    <location>
        <begin position="42"/>
        <end position="59"/>
    </location>
</feature>
<evidence type="ECO:0000256" key="2">
    <source>
        <dbReference type="ARBA" id="ARBA00022475"/>
    </source>
</evidence>
<dbReference type="GO" id="GO:0016763">
    <property type="term" value="F:pentosyltransferase activity"/>
    <property type="evidence" value="ECO:0007669"/>
    <property type="project" value="TreeGrafter"/>
</dbReference>
<evidence type="ECO:0000256" key="8">
    <source>
        <dbReference type="SAM" id="Phobius"/>
    </source>
</evidence>
<keyword evidence="7 8" id="KW-0472">Membrane</keyword>
<dbReference type="GO" id="GO:0005886">
    <property type="term" value="C:plasma membrane"/>
    <property type="evidence" value="ECO:0007669"/>
    <property type="project" value="UniProtKB-SubCell"/>
</dbReference>
<evidence type="ECO:0000256" key="1">
    <source>
        <dbReference type="ARBA" id="ARBA00004651"/>
    </source>
</evidence>
<feature type="transmembrane region" description="Helical" evidence="8">
    <location>
        <begin position="267"/>
        <end position="284"/>
    </location>
</feature>
<accession>A0A1F4RBZ0</accession>
<evidence type="ECO:0000256" key="6">
    <source>
        <dbReference type="ARBA" id="ARBA00022989"/>
    </source>
</evidence>
<dbReference type="PANTHER" id="PTHR33908">
    <property type="entry name" value="MANNOSYLTRANSFERASE YKCB-RELATED"/>
    <property type="match status" value="1"/>
</dbReference>
<gene>
    <name evidence="10" type="ORF">A3H38_03145</name>
</gene>
<comment type="caution">
    <text evidence="10">The sequence shown here is derived from an EMBL/GenBank/DDBJ whole genome shotgun (WGS) entry which is preliminary data.</text>
</comment>
<protein>
    <recommendedName>
        <fullName evidence="9">Glycosyltransferase RgtA/B/C/D-like domain-containing protein</fullName>
    </recommendedName>
</protein>
<dbReference type="AlphaFoldDB" id="A0A1F4RBZ0"/>
<dbReference type="InterPro" id="IPR050297">
    <property type="entry name" value="LipidA_mod_glycosyltrf_83"/>
</dbReference>
<feature type="transmembrane region" description="Helical" evidence="8">
    <location>
        <begin position="96"/>
        <end position="115"/>
    </location>
</feature>
<proteinExistence type="predicted"/>
<evidence type="ECO:0000256" key="5">
    <source>
        <dbReference type="ARBA" id="ARBA00022692"/>
    </source>
</evidence>
<evidence type="ECO:0000313" key="11">
    <source>
        <dbReference type="Proteomes" id="UP000176938"/>
    </source>
</evidence>
<dbReference type="Pfam" id="PF13231">
    <property type="entry name" value="PMT_2"/>
    <property type="match status" value="1"/>
</dbReference>
<dbReference type="InterPro" id="IPR038731">
    <property type="entry name" value="RgtA/B/C-like"/>
</dbReference>
<feature type="transmembrane region" description="Helical" evidence="8">
    <location>
        <begin position="142"/>
        <end position="173"/>
    </location>
</feature>
<feature type="transmembrane region" description="Helical" evidence="8">
    <location>
        <begin position="66"/>
        <end position="84"/>
    </location>
</feature>